<keyword evidence="2" id="KW-0472">Membrane</keyword>
<protein>
    <recommendedName>
        <fullName evidence="5">PLAC8 family protein</fullName>
    </recommendedName>
</protein>
<proteinExistence type="inferred from homology"/>
<evidence type="ECO:0000256" key="1">
    <source>
        <dbReference type="ARBA" id="ARBA00009024"/>
    </source>
</evidence>
<comment type="caution">
    <text evidence="3">The sequence shown here is derived from an EMBL/GenBank/DDBJ whole genome shotgun (WGS) entry which is preliminary data.</text>
</comment>
<comment type="similarity">
    <text evidence="1">Belongs to the cornifelin family.</text>
</comment>
<reference evidence="3" key="1">
    <citation type="submission" date="2021-02" db="EMBL/GenBank/DDBJ databases">
        <authorList>
            <person name="Nowell W R."/>
        </authorList>
    </citation>
    <scope>NUCLEOTIDE SEQUENCE</scope>
</reference>
<evidence type="ECO:0000313" key="4">
    <source>
        <dbReference type="Proteomes" id="UP000663828"/>
    </source>
</evidence>
<evidence type="ECO:0000256" key="2">
    <source>
        <dbReference type="SAM" id="Phobius"/>
    </source>
</evidence>
<feature type="transmembrane region" description="Helical" evidence="2">
    <location>
        <begin position="20"/>
        <end position="43"/>
    </location>
</feature>
<evidence type="ECO:0008006" key="5">
    <source>
        <dbReference type="Google" id="ProtNLM"/>
    </source>
</evidence>
<gene>
    <name evidence="3" type="ORF">XAT740_LOCUS41929</name>
</gene>
<dbReference type="InterPro" id="IPR006461">
    <property type="entry name" value="PLAC_motif_containing"/>
</dbReference>
<keyword evidence="2" id="KW-1133">Transmembrane helix</keyword>
<dbReference type="Proteomes" id="UP000663828">
    <property type="component" value="Unassembled WGS sequence"/>
</dbReference>
<dbReference type="PANTHER" id="PTHR15907">
    <property type="entry name" value="DUF614 FAMILY PROTEIN-RELATED"/>
    <property type="match status" value="1"/>
</dbReference>
<name>A0A815W7X0_ADIRI</name>
<keyword evidence="4" id="KW-1185">Reference proteome</keyword>
<keyword evidence="2" id="KW-0812">Transmembrane</keyword>
<sequence length="128" mass="13989">MCQKTSGIFVSCEPNLNSNPYATVSTMVKYAAMVVGVAAVYMVKMSQNWKITLSVLHIVVSKRARLRQRYGLVEDACGDCFITCCCPACAICQEAREMKKRGCPPPPLIVIHQPAMSLSSAADFDANH</sequence>
<accession>A0A815W7X0</accession>
<evidence type="ECO:0000313" key="3">
    <source>
        <dbReference type="EMBL" id="CAF1537481.1"/>
    </source>
</evidence>
<dbReference type="Pfam" id="PF04749">
    <property type="entry name" value="PLAC8"/>
    <property type="match status" value="1"/>
</dbReference>
<organism evidence="3 4">
    <name type="scientific">Adineta ricciae</name>
    <name type="common">Rotifer</name>
    <dbReference type="NCBI Taxonomy" id="249248"/>
    <lineage>
        <taxon>Eukaryota</taxon>
        <taxon>Metazoa</taxon>
        <taxon>Spiralia</taxon>
        <taxon>Gnathifera</taxon>
        <taxon>Rotifera</taxon>
        <taxon>Eurotatoria</taxon>
        <taxon>Bdelloidea</taxon>
        <taxon>Adinetida</taxon>
        <taxon>Adinetidae</taxon>
        <taxon>Adineta</taxon>
    </lineage>
</organism>
<dbReference type="NCBIfam" id="TIGR01571">
    <property type="entry name" value="A_thal_Cys_rich"/>
    <property type="match status" value="1"/>
</dbReference>
<dbReference type="AlphaFoldDB" id="A0A815W7X0"/>
<dbReference type="EMBL" id="CAJNOR010004960">
    <property type="protein sequence ID" value="CAF1537481.1"/>
    <property type="molecule type" value="Genomic_DNA"/>
</dbReference>